<feature type="compositionally biased region" description="Low complexity" evidence="1">
    <location>
        <begin position="56"/>
        <end position="68"/>
    </location>
</feature>
<feature type="region of interest" description="Disordered" evidence="1">
    <location>
        <begin position="48"/>
        <end position="68"/>
    </location>
</feature>
<proteinExistence type="predicted"/>
<name>A0ABW9XFS4_9SPHN</name>
<evidence type="ECO:0000313" key="2">
    <source>
        <dbReference type="EMBL" id="NBC37361.1"/>
    </source>
</evidence>
<evidence type="ECO:0000313" key="3">
    <source>
        <dbReference type="Proteomes" id="UP000753724"/>
    </source>
</evidence>
<dbReference type="EMBL" id="JAAAPO010000005">
    <property type="protein sequence ID" value="NBC37361.1"/>
    <property type="molecule type" value="Genomic_DNA"/>
</dbReference>
<evidence type="ECO:0000256" key="1">
    <source>
        <dbReference type="SAM" id="MobiDB-lite"/>
    </source>
</evidence>
<organism evidence="2 3">
    <name type="scientific">Novosphingobium ovatum</name>
    <dbReference type="NCBI Taxonomy" id="1908523"/>
    <lineage>
        <taxon>Bacteria</taxon>
        <taxon>Pseudomonadati</taxon>
        <taxon>Pseudomonadota</taxon>
        <taxon>Alphaproteobacteria</taxon>
        <taxon>Sphingomonadales</taxon>
        <taxon>Sphingomonadaceae</taxon>
        <taxon>Novosphingobium</taxon>
    </lineage>
</organism>
<gene>
    <name evidence="2" type="ORF">GTZ99_12450</name>
</gene>
<sequence>MTKITLAQPWTYRTPLVTIDFPAGAHEVDEAIAAAAPPLPEPELELEAVDGDHPATPRAPRTARAPKG</sequence>
<dbReference type="Proteomes" id="UP000753724">
    <property type="component" value="Unassembled WGS sequence"/>
</dbReference>
<reference evidence="3" key="1">
    <citation type="submission" date="2020-01" db="EMBL/GenBank/DDBJ databases">
        <title>Sphingomonas sp. strain CSW-10.</title>
        <authorList>
            <person name="Chen W.-M."/>
        </authorList>
    </citation>
    <scope>NUCLEOTIDE SEQUENCE [LARGE SCALE GENOMIC DNA]</scope>
    <source>
        <strain evidence="3">FSY-8</strain>
    </source>
</reference>
<dbReference type="RefSeq" id="WP_161719370.1">
    <property type="nucleotide sequence ID" value="NZ_JAAAPO010000005.1"/>
</dbReference>
<protein>
    <submittedName>
        <fullName evidence="2">Uncharacterized protein</fullName>
    </submittedName>
</protein>
<comment type="caution">
    <text evidence="2">The sequence shown here is derived from an EMBL/GenBank/DDBJ whole genome shotgun (WGS) entry which is preliminary data.</text>
</comment>
<keyword evidence="3" id="KW-1185">Reference proteome</keyword>
<accession>A0ABW9XFS4</accession>